<dbReference type="WBParaSite" id="ACRNAN_scaffold1097.g20367.t1">
    <property type="protein sequence ID" value="ACRNAN_scaffold1097.g20367.t1"/>
    <property type="gene ID" value="ACRNAN_scaffold1097.g20367"/>
</dbReference>
<protein>
    <submittedName>
        <fullName evidence="2">Uncharacterized protein</fullName>
    </submittedName>
</protein>
<name>A0A914CIA7_9BILA</name>
<dbReference type="Proteomes" id="UP000887540">
    <property type="component" value="Unplaced"/>
</dbReference>
<sequence length="123" mass="13746">MEDMMVKEIAMGIVVEDMALEDLVLEAEDSVKLDKMALVEEYLVRVVEVVSVVLGIVDLEEMVKALLTLKEMIIGDSVQEVMVDLVAPCLEMKALVSQMMVLKDKGKEVLEATNMVMVLEIMR</sequence>
<keyword evidence="1" id="KW-1185">Reference proteome</keyword>
<organism evidence="1 2">
    <name type="scientific">Acrobeloides nanus</name>
    <dbReference type="NCBI Taxonomy" id="290746"/>
    <lineage>
        <taxon>Eukaryota</taxon>
        <taxon>Metazoa</taxon>
        <taxon>Ecdysozoa</taxon>
        <taxon>Nematoda</taxon>
        <taxon>Chromadorea</taxon>
        <taxon>Rhabditida</taxon>
        <taxon>Tylenchina</taxon>
        <taxon>Cephalobomorpha</taxon>
        <taxon>Cephaloboidea</taxon>
        <taxon>Cephalobidae</taxon>
        <taxon>Acrobeloides</taxon>
    </lineage>
</organism>
<evidence type="ECO:0000313" key="1">
    <source>
        <dbReference type="Proteomes" id="UP000887540"/>
    </source>
</evidence>
<proteinExistence type="predicted"/>
<accession>A0A914CIA7</accession>
<reference evidence="2" key="1">
    <citation type="submission" date="2022-11" db="UniProtKB">
        <authorList>
            <consortium name="WormBaseParasite"/>
        </authorList>
    </citation>
    <scope>IDENTIFICATION</scope>
</reference>
<evidence type="ECO:0000313" key="2">
    <source>
        <dbReference type="WBParaSite" id="ACRNAN_scaffold1097.g20367.t1"/>
    </source>
</evidence>
<dbReference type="AlphaFoldDB" id="A0A914CIA7"/>